<reference evidence="8" key="2">
    <citation type="submission" date="2021-09" db="EMBL/GenBank/DDBJ databases">
        <authorList>
            <person name="Gilroy R."/>
        </authorList>
    </citation>
    <scope>NUCLEOTIDE SEQUENCE</scope>
    <source>
        <strain evidence="8">7318</strain>
    </source>
</reference>
<dbReference type="GO" id="GO:0005737">
    <property type="term" value="C:cytoplasm"/>
    <property type="evidence" value="ECO:0007669"/>
    <property type="project" value="TreeGrafter"/>
</dbReference>
<evidence type="ECO:0000256" key="2">
    <source>
        <dbReference type="ARBA" id="ARBA00022741"/>
    </source>
</evidence>
<evidence type="ECO:0000313" key="9">
    <source>
        <dbReference type="Proteomes" id="UP000780768"/>
    </source>
</evidence>
<comment type="caution">
    <text evidence="8">The sequence shown here is derived from an EMBL/GenBank/DDBJ whole genome shotgun (WGS) entry which is preliminary data.</text>
</comment>
<keyword evidence="5" id="KW-0238">DNA-binding</keyword>
<gene>
    <name evidence="8" type="ORF">K8V65_04050</name>
</gene>
<dbReference type="Gene3D" id="3.40.50.300">
    <property type="entry name" value="P-loop containing nucleotide triphosphate hydrolases"/>
    <property type="match status" value="1"/>
</dbReference>
<dbReference type="GO" id="GO:0003677">
    <property type="term" value="F:DNA binding"/>
    <property type="evidence" value="ECO:0007669"/>
    <property type="project" value="UniProtKB-KW"/>
</dbReference>
<dbReference type="FunFam" id="3.40.50.300:FF:000984">
    <property type="entry name" value="Chromosome partition protein Smc"/>
    <property type="match status" value="1"/>
</dbReference>
<evidence type="ECO:0000256" key="3">
    <source>
        <dbReference type="ARBA" id="ARBA00022840"/>
    </source>
</evidence>
<evidence type="ECO:0000256" key="6">
    <source>
        <dbReference type="SAM" id="Coils"/>
    </source>
</evidence>
<evidence type="ECO:0000256" key="5">
    <source>
        <dbReference type="ARBA" id="ARBA00023125"/>
    </source>
</evidence>
<feature type="coiled-coil region" evidence="6">
    <location>
        <begin position="167"/>
        <end position="201"/>
    </location>
</feature>
<organism evidence="8 9">
    <name type="scientific">Megamonas hypermegale</name>
    <dbReference type="NCBI Taxonomy" id="158847"/>
    <lineage>
        <taxon>Bacteria</taxon>
        <taxon>Bacillati</taxon>
        <taxon>Bacillota</taxon>
        <taxon>Negativicutes</taxon>
        <taxon>Selenomonadales</taxon>
        <taxon>Selenomonadaceae</taxon>
        <taxon>Megamonas</taxon>
    </lineage>
</organism>
<dbReference type="GO" id="GO:0005524">
    <property type="term" value="F:ATP binding"/>
    <property type="evidence" value="ECO:0007669"/>
    <property type="project" value="UniProtKB-KW"/>
</dbReference>
<keyword evidence="3" id="KW-0067">ATP-binding</keyword>
<evidence type="ECO:0000256" key="4">
    <source>
        <dbReference type="ARBA" id="ARBA00023054"/>
    </source>
</evidence>
<dbReference type="Proteomes" id="UP000780768">
    <property type="component" value="Unassembled WGS sequence"/>
</dbReference>
<evidence type="ECO:0000259" key="7">
    <source>
        <dbReference type="Pfam" id="PF02463"/>
    </source>
</evidence>
<keyword evidence="2" id="KW-0547">Nucleotide-binding</keyword>
<dbReference type="Pfam" id="PF02463">
    <property type="entry name" value="SMC_N"/>
    <property type="match status" value="1"/>
</dbReference>
<dbReference type="PANTHER" id="PTHR42963">
    <property type="entry name" value="CHROMOSOME PARTITION PROTEIN MUKB"/>
    <property type="match status" value="1"/>
</dbReference>
<evidence type="ECO:0000313" key="8">
    <source>
        <dbReference type="EMBL" id="HJF84813.1"/>
    </source>
</evidence>
<reference evidence="8" key="1">
    <citation type="journal article" date="2021" name="PeerJ">
        <title>Extensive microbial diversity within the chicken gut microbiome revealed by metagenomics and culture.</title>
        <authorList>
            <person name="Gilroy R."/>
            <person name="Ravi A."/>
            <person name="Getino M."/>
            <person name="Pursley I."/>
            <person name="Horton D.L."/>
            <person name="Alikhan N.F."/>
            <person name="Baker D."/>
            <person name="Gharbi K."/>
            <person name="Hall N."/>
            <person name="Watson M."/>
            <person name="Adriaenssens E.M."/>
            <person name="Foster-Nyarko E."/>
            <person name="Jarju S."/>
            <person name="Secka A."/>
            <person name="Antonio M."/>
            <person name="Oren A."/>
            <person name="Chaudhuri R.R."/>
            <person name="La Ragione R."/>
            <person name="Hildebrand F."/>
            <person name="Pallen M.J."/>
        </authorList>
    </citation>
    <scope>NUCLEOTIDE SEQUENCE</scope>
    <source>
        <strain evidence="8">7318</strain>
    </source>
</reference>
<feature type="coiled-coil region" evidence="6">
    <location>
        <begin position="234"/>
        <end position="310"/>
    </location>
</feature>
<dbReference type="InterPro" id="IPR027417">
    <property type="entry name" value="P-loop_NTPase"/>
</dbReference>
<dbReference type="SUPFAM" id="SSF52540">
    <property type="entry name" value="P-loop containing nucleoside triphosphate hydrolases"/>
    <property type="match status" value="1"/>
</dbReference>
<dbReference type="InterPro" id="IPR050308">
    <property type="entry name" value="MukB/SMC"/>
</dbReference>
<feature type="domain" description="RecF/RecN/SMC N-terminal" evidence="7">
    <location>
        <begin position="3"/>
        <end position="139"/>
    </location>
</feature>
<evidence type="ECO:0000256" key="1">
    <source>
        <dbReference type="ARBA" id="ARBA00022490"/>
    </source>
</evidence>
<dbReference type="InterPro" id="IPR003395">
    <property type="entry name" value="RecF/RecN/SMC_N"/>
</dbReference>
<keyword evidence="4 6" id="KW-0175">Coiled coil</keyword>
<dbReference type="EMBL" id="DYVR01000105">
    <property type="protein sequence ID" value="HJF84813.1"/>
    <property type="molecule type" value="Genomic_DNA"/>
</dbReference>
<keyword evidence="1" id="KW-0963">Cytoplasm</keyword>
<protein>
    <submittedName>
        <fullName evidence="8">AAA family ATPase</fullName>
    </submittedName>
</protein>
<name>A0A921HNU7_9FIRM</name>
<accession>A0A921HNU7</accession>
<proteinExistence type="predicted"/>
<feature type="non-terminal residue" evidence="8">
    <location>
        <position position="325"/>
    </location>
</feature>
<dbReference type="AlphaFoldDB" id="A0A921HNU7"/>
<dbReference type="PANTHER" id="PTHR42963:SF1">
    <property type="entry name" value="DUF4476 DOMAIN-CONTAINING PROTEIN"/>
    <property type="match status" value="1"/>
</dbReference>
<sequence length="325" mass="37370">MQLKRLEAYGFKSFADKLEIEFDKGITAIVGPNGSGKSNITDAIRWVLGEQNVRNLRGSKAEDIIFTGSSTRRPLGAAEVSITFDNSDGRLPLDFQEIMITRRIFRSGESEFLINKAKCRLKDIYNLFADTGLGKNSMSVISQNKVDEVLNTKPEERRYFFEECAGITKYRDRKKEALRKLDNTQNNVVRLNDIISEIEKQIGPLKEQAEKTQRYNEVNAQYKDCRLTQILYKYENLSSENQKFAAEIADYETKRTALEATVSVSEAEKTAKQKAITDLEKKLRSLGENNQKIQEEIERSKNQATLLQERIRQSCQSQQRLEERQ</sequence>